<organism evidence="9 10">
    <name type="scientific">[Candida] anglica</name>
    <dbReference type="NCBI Taxonomy" id="148631"/>
    <lineage>
        <taxon>Eukaryota</taxon>
        <taxon>Fungi</taxon>
        <taxon>Dikarya</taxon>
        <taxon>Ascomycota</taxon>
        <taxon>Saccharomycotina</taxon>
        <taxon>Pichiomycetes</taxon>
        <taxon>Debaryomycetaceae</taxon>
        <taxon>Kurtzmaniella</taxon>
    </lineage>
</organism>
<keyword evidence="6" id="KW-0539">Nucleus</keyword>
<feature type="compositionally biased region" description="Polar residues" evidence="8">
    <location>
        <begin position="11"/>
        <end position="20"/>
    </location>
</feature>
<evidence type="ECO:0000256" key="1">
    <source>
        <dbReference type="ARBA" id="ARBA00004123"/>
    </source>
</evidence>
<keyword evidence="4" id="KW-0233">DNA recombination</keyword>
<feature type="region of interest" description="Disordered" evidence="8">
    <location>
        <begin position="1"/>
        <end position="20"/>
    </location>
</feature>
<evidence type="ECO:0000256" key="2">
    <source>
        <dbReference type="ARBA" id="ARBA00006661"/>
    </source>
</evidence>
<feature type="compositionally biased region" description="Acidic residues" evidence="8">
    <location>
        <begin position="1"/>
        <end position="10"/>
    </location>
</feature>
<sequence>MSESQGDEDSSGIQFASTQMQGRYEELKEELVEEEEKKLSILNLQRFKNTNDKSIYDGKRFSINTNRKEKITQEKTKNAKPNSKRRKIKSITSLMNDKYSLSTEEISQRTGESEEKVQLSILQYFSGKKRKINDILNRIETAETRKNNDTNSLKLAGPYEDRFIYSKTEWNEILRNIKVRFPNLSSKTKRSLKYLTRKVQSSQKLQENSIWSQTSMCPETDELNSEDINWLYDLPEDVGNVTSFSEIEESFQESNPFVLTLSQVMNETKRSFAEQDTDIEEDEDEHGSKEGLKDDINCEFKQDFKVDSQSFIENKSKSEVKTNEDDKYIEVISDSSPELAPLVLVKTPPKLQISETADRDFAPIISSHQQESMFSLDNIGSLPISGNKEAGTQNLPIELGSSSQIGEDNHEEIFSSSFSQENKNTPKKKMKPIVIEEIISSPVRSLPGVFKTPTKRAGITSKISKLEDSPIKLQQESPISESIYSTANTFFQNSISSVPGSQISRISSGQDLSIAIPKQSRKRYRTSLVEIPGAVEISELEIENAIKIRKIGTRREVPIDPEEEIADSEDEGQFEGDTSISIIEISRVIPDEDDAINKEKESTVDISNTSILQVPSSPREGDIMSDSVDLKEKPSIESRDFQSMNATQLREIFLDWGLKPTRGKDKMVEILNELTSHVNVTEVGLSQQVVESSVFEKITKVIRDNQYWYDKVLSYEPIVLGTLQTWLTESGIRIQRDILEKYCDYAGIVTTLAKDDK</sequence>
<protein>
    <recommendedName>
        <fullName evidence="7">Structure-specific endonuclease subunit SLX4</fullName>
    </recommendedName>
</protein>
<accession>A0ABP0EE29</accession>
<dbReference type="GO" id="GO:0004519">
    <property type="term" value="F:endonuclease activity"/>
    <property type="evidence" value="ECO:0007669"/>
    <property type="project" value="UniProtKB-KW"/>
</dbReference>
<feature type="region of interest" description="Disordered" evidence="8">
    <location>
        <begin position="270"/>
        <end position="292"/>
    </location>
</feature>
<evidence type="ECO:0000313" key="10">
    <source>
        <dbReference type="Proteomes" id="UP001497600"/>
    </source>
</evidence>
<proteinExistence type="inferred from homology"/>
<comment type="subcellular location">
    <subcellularLocation>
        <location evidence="1">Nucleus</location>
    </subcellularLocation>
</comment>
<dbReference type="EMBL" id="OZ004256">
    <property type="protein sequence ID" value="CAK7905004.1"/>
    <property type="molecule type" value="Genomic_DNA"/>
</dbReference>
<evidence type="ECO:0000256" key="4">
    <source>
        <dbReference type="ARBA" id="ARBA00023172"/>
    </source>
</evidence>
<reference evidence="9 10" key="1">
    <citation type="submission" date="2024-01" db="EMBL/GenBank/DDBJ databases">
        <authorList>
            <consortium name="Genoscope - CEA"/>
            <person name="William W."/>
        </authorList>
    </citation>
    <scope>NUCLEOTIDE SEQUENCE [LARGE SCALE GENOMIC DNA]</scope>
    <source>
        <strain evidence="9 10">29B2s-10</strain>
    </source>
</reference>
<evidence type="ECO:0000256" key="7">
    <source>
        <dbReference type="ARBA" id="ARBA00029496"/>
    </source>
</evidence>
<keyword evidence="9" id="KW-0378">Hydrolase</keyword>
<evidence type="ECO:0000313" key="9">
    <source>
        <dbReference type="EMBL" id="CAK7905004.1"/>
    </source>
</evidence>
<keyword evidence="5" id="KW-0234">DNA repair</keyword>
<dbReference type="InterPro" id="IPR018574">
    <property type="entry name" value="Structure-sp_endonuc_su_Slx4"/>
</dbReference>
<evidence type="ECO:0000256" key="5">
    <source>
        <dbReference type="ARBA" id="ARBA00023204"/>
    </source>
</evidence>
<comment type="similarity">
    <text evidence="2">Belongs to the SLX4 family.</text>
</comment>
<evidence type="ECO:0000256" key="6">
    <source>
        <dbReference type="ARBA" id="ARBA00023242"/>
    </source>
</evidence>
<keyword evidence="9" id="KW-0540">Nuclease</keyword>
<evidence type="ECO:0000256" key="3">
    <source>
        <dbReference type="ARBA" id="ARBA00022763"/>
    </source>
</evidence>
<gene>
    <name evidence="9" type="primary">SLX4</name>
    <name evidence="9" type="ORF">CAAN4_D12024</name>
</gene>
<dbReference type="Proteomes" id="UP001497600">
    <property type="component" value="Chromosome D"/>
</dbReference>
<feature type="compositionally biased region" description="Acidic residues" evidence="8">
    <location>
        <begin position="275"/>
        <end position="285"/>
    </location>
</feature>
<keyword evidence="9" id="KW-0255">Endonuclease</keyword>
<evidence type="ECO:0000256" key="8">
    <source>
        <dbReference type="SAM" id="MobiDB-lite"/>
    </source>
</evidence>
<keyword evidence="10" id="KW-1185">Reference proteome</keyword>
<keyword evidence="3" id="KW-0227">DNA damage</keyword>
<name>A0ABP0EE29_9ASCO</name>
<dbReference type="Pfam" id="PF09494">
    <property type="entry name" value="Slx4"/>
    <property type="match status" value="1"/>
</dbReference>